<dbReference type="SMART" id="SM00609">
    <property type="entry name" value="VIT"/>
    <property type="match status" value="1"/>
</dbReference>
<dbReference type="AlphaFoldDB" id="A0A2D3VIN7"/>
<keyword evidence="4" id="KW-1185">Reference proteome</keyword>
<dbReference type="Pfam" id="PF13768">
    <property type="entry name" value="VWA_3"/>
    <property type="match status" value="1"/>
</dbReference>
<dbReference type="Pfam" id="PF08487">
    <property type="entry name" value="VIT"/>
    <property type="match status" value="1"/>
</dbReference>
<dbReference type="OrthoDB" id="1729737at2759"/>
<dbReference type="InterPro" id="IPR036465">
    <property type="entry name" value="vWFA_dom_sf"/>
</dbReference>
<reference evidence="3 4" key="1">
    <citation type="submission" date="2016-03" db="EMBL/GenBank/DDBJ databases">
        <authorList>
            <person name="Ploux O."/>
        </authorList>
    </citation>
    <scope>NUCLEOTIDE SEQUENCE [LARGE SCALE GENOMIC DNA]</scope>
    <source>
        <strain evidence="3 4">URUG2</strain>
    </source>
</reference>
<dbReference type="Proteomes" id="UP000225277">
    <property type="component" value="Unassembled WGS sequence"/>
</dbReference>
<proteinExistence type="predicted"/>
<dbReference type="RefSeq" id="XP_023632005.1">
    <property type="nucleotide sequence ID" value="XM_023776237.1"/>
</dbReference>
<dbReference type="STRING" id="112498.A0A2D3VIN7"/>
<accession>A0A2D3VIN7</accession>
<feature type="domain" description="VIT" evidence="2">
    <location>
        <begin position="12"/>
        <end position="141"/>
    </location>
</feature>
<evidence type="ECO:0000259" key="1">
    <source>
        <dbReference type="PROSITE" id="PS50234"/>
    </source>
</evidence>
<evidence type="ECO:0000313" key="3">
    <source>
        <dbReference type="EMBL" id="CZT25282.1"/>
    </source>
</evidence>
<dbReference type="InterPro" id="IPR013694">
    <property type="entry name" value="VIT"/>
</dbReference>
<dbReference type="PANTHER" id="PTHR45737:SF6">
    <property type="entry name" value="VON WILLEBRAND FACTOR A DOMAIN-CONTAINING PROTEIN 5A"/>
    <property type="match status" value="1"/>
</dbReference>
<dbReference type="PANTHER" id="PTHR45737">
    <property type="entry name" value="VON WILLEBRAND FACTOR A DOMAIN-CONTAINING PROTEIN 5A"/>
    <property type="match status" value="1"/>
</dbReference>
<dbReference type="PROSITE" id="PS51468">
    <property type="entry name" value="VIT"/>
    <property type="match status" value="1"/>
</dbReference>
<dbReference type="InterPro" id="IPR002035">
    <property type="entry name" value="VWF_A"/>
</dbReference>
<dbReference type="EMBL" id="FJUY01000026">
    <property type="protein sequence ID" value="CZT25282.1"/>
    <property type="molecule type" value="Genomic_DNA"/>
</dbReference>
<dbReference type="PROSITE" id="PS50234">
    <property type="entry name" value="VWFA"/>
    <property type="match status" value="1"/>
</dbReference>
<dbReference type="SMART" id="SM00327">
    <property type="entry name" value="VWA"/>
    <property type="match status" value="1"/>
</dbReference>
<dbReference type="SUPFAM" id="SSF53300">
    <property type="entry name" value="vWA-like"/>
    <property type="match status" value="1"/>
</dbReference>
<protein>
    <submittedName>
        <fullName evidence="3">Related to Vault poly[ADP-ribose] polymerase</fullName>
    </submittedName>
</protein>
<dbReference type="Gene3D" id="3.40.50.410">
    <property type="entry name" value="von Willebrand factor, type A domain"/>
    <property type="match status" value="1"/>
</dbReference>
<gene>
    <name evidence="3" type="ORF">RCC_11010</name>
</gene>
<evidence type="ECO:0000259" key="2">
    <source>
        <dbReference type="PROSITE" id="PS51468"/>
    </source>
</evidence>
<feature type="domain" description="VWFA" evidence="1">
    <location>
        <begin position="285"/>
        <end position="456"/>
    </location>
</feature>
<sequence>MSTMSGLSDINICGCYYIVEYERQYLPQVVLESHTTISPLSFTTQLNQTFSNPSTENLPKVRYCFPLYDGVAVSGYTITYAGETLRGIVKQKDDAKTIYRTAVDRGDTAGLLEALPAGIFGVTLGNVPPGQDITVTISYCGELRHDSQIDGLRYTLPTSIAPRYGSYPGNLLQSNVRTDGGIRISVDLDMAVSAIRKVQSPSHPLAVSIGQLSNPEASGSFSSSKASATLSLGSAELAQDFVLQILVDNVGDPKSVVETHPTLPNHRAIMTTLVPKFTLKPANSEIIFIADQSGSMEGPKNKALVAALKIFLRSLPLGVRFNICAFGSSFQFLWPKSLAFSEDNFNTALVFVDTFDARLGGTELLQPIQQAFERHLNDLSLEVMLLTDGQVWGESKVFDFINQQIIEKGVDARVFALGIGEDVSHTLVEGIARAGNGFAQFTQTEAEIDQKIVRMLKGALYAHTKDYTLKVHYEEANAMSDDGDFEIVEKPSNLVEEAAEEGRTSTAKAKSFFDPSADLDKSVAPAGRYAHLPEIQTPAVIQAPTSIPPLFPFNRTNVYLLLGPESPQKHISHITLRATSSEGPIELDIPVHTVEVGTSIHQLAARKAIQDLEEGRGWLQTAIVKDAVGTETMPAREKYESRFDEIVEREAVRLGEAFCVAGKFTSFVAVSDQNSENAEEIVLQAADPRFTKKRKVSSRMARARRVEMPISQTSDATVNMLPPVPRASYRMTSVSKAAVCRPSGSLGSSFGSAAFSGRFGSAATNDTGHLNGLFGSAAKKDTDHLKDGNVIHEIISLQTFAGAWIWGTDLLRLVGKAESQVDINKLGNDKDVAATVLAVAFMESTLRASKDTWELVVNKARMWLGKKMGGDNKAVEALIRAAAEGFRSS</sequence>
<evidence type="ECO:0000313" key="4">
    <source>
        <dbReference type="Proteomes" id="UP000225277"/>
    </source>
</evidence>
<dbReference type="GeneID" id="35606043"/>
<organism evidence="3 4">
    <name type="scientific">Ramularia collo-cygni</name>
    <dbReference type="NCBI Taxonomy" id="112498"/>
    <lineage>
        <taxon>Eukaryota</taxon>
        <taxon>Fungi</taxon>
        <taxon>Dikarya</taxon>
        <taxon>Ascomycota</taxon>
        <taxon>Pezizomycotina</taxon>
        <taxon>Dothideomycetes</taxon>
        <taxon>Dothideomycetidae</taxon>
        <taxon>Mycosphaerellales</taxon>
        <taxon>Mycosphaerellaceae</taxon>
        <taxon>Ramularia</taxon>
    </lineage>
</organism>
<name>A0A2D3VIN7_9PEZI</name>